<feature type="transmembrane region" description="Helical" evidence="1">
    <location>
        <begin position="6"/>
        <end position="23"/>
    </location>
</feature>
<reference evidence="2 3" key="1">
    <citation type="submission" date="2018-11" db="EMBL/GenBank/DDBJ databases">
        <title>Genome sequencing of Lachnoanaerobaculum sp. KCOM 2030 (= ChDC B114).</title>
        <authorList>
            <person name="Kook J.-K."/>
            <person name="Park S.-N."/>
            <person name="Lim Y.K."/>
        </authorList>
    </citation>
    <scope>NUCLEOTIDE SEQUENCE [LARGE SCALE GENOMIC DNA]</scope>
    <source>
        <strain evidence="2 3">KCOM 2030</strain>
    </source>
</reference>
<keyword evidence="1" id="KW-0472">Membrane</keyword>
<sequence length="338" mass="40049">MKRIKLIKIVVCFFAFICVFLGYKKYNGYKIILNASNQPPIIFAADFNSGDKGTFKYNVKTSKAEKISDYIFHELSYSDDYEKIIGVIWEDRFQGIAELDIRHYLFRPIVDLEELNKCAKSIGLDDIKYQMQGVTDIHMPKFYKGGYTFFWKDSRDVICYFYKENDAPEMEVLYKTDHGNYSYFIKEGNDKDLLFVESRHEIYNQKIERTNINKNNLETLGDEELLITSRKNFSNSTGNMDVSNDTNRIVYYQKPNISIYDIDKNSKININSQYLFWQDIVYIKFSQNERYVFYAVGNIPFFWADGYRLIFYIVDSKTGNKIQLDKWKNGDTFYGVDW</sequence>
<name>A0A3P3R2B2_9FIRM</name>
<dbReference type="OrthoDB" id="2029314at2"/>
<evidence type="ECO:0000256" key="1">
    <source>
        <dbReference type="SAM" id="Phobius"/>
    </source>
</evidence>
<accession>A0A3P3R2B2</accession>
<organism evidence="2 3">
    <name type="scientific">Lachnoanaerobaculum gingivalis</name>
    <dbReference type="NCBI Taxonomy" id="2490855"/>
    <lineage>
        <taxon>Bacteria</taxon>
        <taxon>Bacillati</taxon>
        <taxon>Bacillota</taxon>
        <taxon>Clostridia</taxon>
        <taxon>Lachnospirales</taxon>
        <taxon>Lachnospiraceae</taxon>
        <taxon>Lachnoanaerobaculum</taxon>
    </lineage>
</organism>
<comment type="caution">
    <text evidence="2">The sequence shown here is derived from an EMBL/GenBank/DDBJ whole genome shotgun (WGS) entry which is preliminary data.</text>
</comment>
<dbReference type="SUPFAM" id="SSF82171">
    <property type="entry name" value="DPP6 N-terminal domain-like"/>
    <property type="match status" value="1"/>
</dbReference>
<gene>
    <name evidence="2" type="ORF">EHV10_03260</name>
</gene>
<keyword evidence="1" id="KW-1133">Transmembrane helix</keyword>
<evidence type="ECO:0000313" key="2">
    <source>
        <dbReference type="EMBL" id="RRJ27039.1"/>
    </source>
</evidence>
<proteinExistence type="predicted"/>
<dbReference type="Proteomes" id="UP000272490">
    <property type="component" value="Unassembled WGS sequence"/>
</dbReference>
<protein>
    <submittedName>
        <fullName evidence="2">Uncharacterized protein</fullName>
    </submittedName>
</protein>
<dbReference type="EMBL" id="RRCO01000001">
    <property type="protein sequence ID" value="RRJ27039.1"/>
    <property type="molecule type" value="Genomic_DNA"/>
</dbReference>
<keyword evidence="1" id="KW-0812">Transmembrane</keyword>
<evidence type="ECO:0000313" key="3">
    <source>
        <dbReference type="Proteomes" id="UP000272490"/>
    </source>
</evidence>
<dbReference type="AlphaFoldDB" id="A0A3P3R2B2"/>
<keyword evidence="3" id="KW-1185">Reference proteome</keyword>
<dbReference type="RefSeq" id="WP_128673390.1">
    <property type="nucleotide sequence ID" value="NZ_RRCO01000001.1"/>
</dbReference>